<sequence length="463" mass="48949">MNRKWFQLWNIGRLRGKLLDVLSLGRTMLLLAGGSLVFFMLLGAGGLAGQKLNSSPIPSMKGLAASLSSGFFMELLGMEVPHLPKGDEPSAFSGPKVTSFVFRLLTSVDPGDPKSLLSREVPGLAADDPFLLRKGSGGATGAPADYHPGSDELASDGGTGTGAEGVVDEHGPSPAEGTDNPGTEASPQPEATVPPDSSETGGDGGNSSPGDNGGNVQDTSIKRILVYHSHPREAYNPLLGVQSDNPSSGVPSKNVMLVGSYITKRLEKRGIGTVHAQEDYATKVPDYSWNFSYKYSRMTIKSALAGNQEMTELIDIHRDSQRHGKTTAEIGGKSYAQVYFILGHANKNWKKNEAFANEIHQLLEKSYPGLSRGIWGKSSGNGNNGEYNQSLSPNSVLIEVGGIDNTAEELKRTADVLADAIADVYWSSHDAEKAATPDKSADTQTQESGAEGVQGEKSTGGVS</sequence>
<dbReference type="Gene3D" id="3.40.630.40">
    <property type="entry name" value="Zn-dependent exopeptidases"/>
    <property type="match status" value="1"/>
</dbReference>
<feature type="region of interest" description="Disordered" evidence="1">
    <location>
        <begin position="135"/>
        <end position="217"/>
    </location>
</feature>
<reference evidence="3 4" key="1">
    <citation type="submission" date="2016-10" db="EMBL/GenBank/DDBJ databases">
        <title>Paenibacillus species isolates.</title>
        <authorList>
            <person name="Beno S.M."/>
        </authorList>
    </citation>
    <scope>NUCLEOTIDE SEQUENCE [LARGE SCALE GENOMIC DNA]</scope>
    <source>
        <strain evidence="3 4">FSL H7-0744</strain>
    </source>
</reference>
<proteinExistence type="predicted"/>
<feature type="compositionally biased region" description="Basic and acidic residues" evidence="1">
    <location>
        <begin position="430"/>
        <end position="441"/>
    </location>
</feature>
<dbReference type="EMBL" id="MPTB01000002">
    <property type="protein sequence ID" value="OMD53058.1"/>
    <property type="molecule type" value="Genomic_DNA"/>
</dbReference>
<dbReference type="Proteomes" id="UP000187412">
    <property type="component" value="Unassembled WGS sequence"/>
</dbReference>
<dbReference type="NCBIfam" id="TIGR02867">
    <property type="entry name" value="spore_II_P"/>
    <property type="match status" value="1"/>
</dbReference>
<feature type="compositionally biased region" description="Gly residues" evidence="1">
    <location>
        <begin position="201"/>
        <end position="213"/>
    </location>
</feature>
<keyword evidence="2" id="KW-0472">Membrane</keyword>
<keyword evidence="2" id="KW-1133">Transmembrane helix</keyword>
<keyword evidence="2" id="KW-0812">Transmembrane</keyword>
<organism evidence="3 4">
    <name type="scientific">Paenibacillus borealis</name>
    <dbReference type="NCBI Taxonomy" id="160799"/>
    <lineage>
        <taxon>Bacteria</taxon>
        <taxon>Bacillati</taxon>
        <taxon>Bacillota</taxon>
        <taxon>Bacilli</taxon>
        <taxon>Bacillales</taxon>
        <taxon>Paenibacillaceae</taxon>
        <taxon>Paenibacillus</taxon>
    </lineage>
</organism>
<keyword evidence="4" id="KW-1185">Reference proteome</keyword>
<name>A0ABX3HRL3_PAEBO</name>
<feature type="transmembrane region" description="Helical" evidence="2">
    <location>
        <begin position="21"/>
        <end position="48"/>
    </location>
</feature>
<gene>
    <name evidence="3" type="ORF">BSK56_02170</name>
</gene>
<evidence type="ECO:0000313" key="4">
    <source>
        <dbReference type="Proteomes" id="UP000187412"/>
    </source>
</evidence>
<accession>A0ABX3HRL3</accession>
<protein>
    <submittedName>
        <fullName evidence="3">Stage II sporulation protein P</fullName>
    </submittedName>
</protein>
<evidence type="ECO:0000313" key="3">
    <source>
        <dbReference type="EMBL" id="OMD53058.1"/>
    </source>
</evidence>
<dbReference type="SUPFAM" id="SSF53187">
    <property type="entry name" value="Zn-dependent exopeptidases"/>
    <property type="match status" value="1"/>
</dbReference>
<feature type="region of interest" description="Disordered" evidence="1">
    <location>
        <begin position="430"/>
        <end position="463"/>
    </location>
</feature>
<dbReference type="RefSeq" id="WP_076109123.1">
    <property type="nucleotide sequence ID" value="NZ_MPTB01000002.1"/>
</dbReference>
<evidence type="ECO:0000256" key="2">
    <source>
        <dbReference type="SAM" id="Phobius"/>
    </source>
</evidence>
<dbReference type="Pfam" id="PF07454">
    <property type="entry name" value="SpoIIP"/>
    <property type="match status" value="1"/>
</dbReference>
<dbReference type="InterPro" id="IPR010897">
    <property type="entry name" value="Spore_II_P"/>
</dbReference>
<comment type="caution">
    <text evidence="3">The sequence shown here is derived from an EMBL/GenBank/DDBJ whole genome shotgun (WGS) entry which is preliminary data.</text>
</comment>
<evidence type="ECO:0000256" key="1">
    <source>
        <dbReference type="SAM" id="MobiDB-lite"/>
    </source>
</evidence>